<keyword evidence="3" id="KW-1185">Reference proteome</keyword>
<evidence type="ECO:0000256" key="1">
    <source>
        <dbReference type="SAM" id="MobiDB-lite"/>
    </source>
</evidence>
<dbReference type="Proteomes" id="UP000053647">
    <property type="component" value="Unassembled WGS sequence"/>
</dbReference>
<name>A0A0C9TPB7_PAXIN</name>
<sequence>MASSPGSPDVEAQRQQISLILSDVLRVIEKLPHSLVVGTADGPIASHFSNFDIDPEEGPYFTVNRAWERTFQKTGEAAITGGQYGVKLVHDFLAHFLHIPGIEDNGGLDLMLKRVHQLAEMLQKVSVAARVKDGSGAGGPTTSSLKIKLKKGVGTGKTSALNKQASRQEGQAEEDPDYAPPRREPLSPQVTDSEDSDEAVREQIKVVNSNERFHC</sequence>
<proteinExistence type="predicted"/>
<organism evidence="2 3">
    <name type="scientific">Paxillus involutus ATCC 200175</name>
    <dbReference type="NCBI Taxonomy" id="664439"/>
    <lineage>
        <taxon>Eukaryota</taxon>
        <taxon>Fungi</taxon>
        <taxon>Dikarya</taxon>
        <taxon>Basidiomycota</taxon>
        <taxon>Agaricomycotina</taxon>
        <taxon>Agaricomycetes</taxon>
        <taxon>Agaricomycetidae</taxon>
        <taxon>Boletales</taxon>
        <taxon>Paxilineae</taxon>
        <taxon>Paxillaceae</taxon>
        <taxon>Paxillus</taxon>
    </lineage>
</organism>
<feature type="compositionally biased region" description="Polar residues" evidence="1">
    <location>
        <begin position="156"/>
        <end position="169"/>
    </location>
</feature>
<reference evidence="2 3" key="1">
    <citation type="submission" date="2014-06" db="EMBL/GenBank/DDBJ databases">
        <authorList>
            <consortium name="DOE Joint Genome Institute"/>
            <person name="Kuo A."/>
            <person name="Kohler A."/>
            <person name="Nagy L.G."/>
            <person name="Floudas D."/>
            <person name="Copeland A."/>
            <person name="Barry K.W."/>
            <person name="Cichocki N."/>
            <person name="Veneault-Fourrey C."/>
            <person name="LaButti K."/>
            <person name="Lindquist E.A."/>
            <person name="Lipzen A."/>
            <person name="Lundell T."/>
            <person name="Morin E."/>
            <person name="Murat C."/>
            <person name="Sun H."/>
            <person name="Tunlid A."/>
            <person name="Henrissat B."/>
            <person name="Grigoriev I.V."/>
            <person name="Hibbett D.S."/>
            <person name="Martin F."/>
            <person name="Nordberg H.P."/>
            <person name="Cantor M.N."/>
            <person name="Hua S.X."/>
        </authorList>
    </citation>
    <scope>NUCLEOTIDE SEQUENCE [LARGE SCALE GENOMIC DNA]</scope>
    <source>
        <strain evidence="2 3">ATCC 200175</strain>
    </source>
</reference>
<protein>
    <submittedName>
        <fullName evidence="2">Uncharacterized protein</fullName>
    </submittedName>
</protein>
<gene>
    <name evidence="2" type="ORF">PAXINDRAFT_17307</name>
</gene>
<reference evidence="3" key="2">
    <citation type="submission" date="2015-01" db="EMBL/GenBank/DDBJ databases">
        <title>Evolutionary Origins and Diversification of the Mycorrhizal Mutualists.</title>
        <authorList>
            <consortium name="DOE Joint Genome Institute"/>
            <consortium name="Mycorrhizal Genomics Consortium"/>
            <person name="Kohler A."/>
            <person name="Kuo A."/>
            <person name="Nagy L.G."/>
            <person name="Floudas D."/>
            <person name="Copeland A."/>
            <person name="Barry K.W."/>
            <person name="Cichocki N."/>
            <person name="Veneault-Fourrey C."/>
            <person name="LaButti K."/>
            <person name="Lindquist E.A."/>
            <person name="Lipzen A."/>
            <person name="Lundell T."/>
            <person name="Morin E."/>
            <person name="Murat C."/>
            <person name="Riley R."/>
            <person name="Ohm R."/>
            <person name="Sun H."/>
            <person name="Tunlid A."/>
            <person name="Henrissat B."/>
            <person name="Grigoriev I.V."/>
            <person name="Hibbett D.S."/>
            <person name="Martin F."/>
        </authorList>
    </citation>
    <scope>NUCLEOTIDE SEQUENCE [LARGE SCALE GENOMIC DNA]</scope>
    <source>
        <strain evidence="3">ATCC 200175</strain>
    </source>
</reference>
<feature type="region of interest" description="Disordered" evidence="1">
    <location>
        <begin position="156"/>
        <end position="200"/>
    </location>
</feature>
<dbReference type="HOGENOM" id="CLU_106823_0_0_1"/>
<evidence type="ECO:0000313" key="3">
    <source>
        <dbReference type="Proteomes" id="UP000053647"/>
    </source>
</evidence>
<dbReference type="OrthoDB" id="2681358at2759"/>
<dbReference type="AlphaFoldDB" id="A0A0C9TPB7"/>
<evidence type="ECO:0000313" key="2">
    <source>
        <dbReference type="EMBL" id="KIJ09602.1"/>
    </source>
</evidence>
<dbReference type="EMBL" id="KN819448">
    <property type="protein sequence ID" value="KIJ09602.1"/>
    <property type="molecule type" value="Genomic_DNA"/>
</dbReference>
<accession>A0A0C9TPB7</accession>